<dbReference type="Proteomes" id="UP000242381">
    <property type="component" value="Unassembled WGS sequence"/>
</dbReference>
<dbReference type="SUPFAM" id="SSF50630">
    <property type="entry name" value="Acid proteases"/>
    <property type="match status" value="1"/>
</dbReference>
<dbReference type="PROSITE" id="PS51767">
    <property type="entry name" value="PEPTIDASE_A1"/>
    <property type="match status" value="1"/>
</dbReference>
<evidence type="ECO:0000256" key="6">
    <source>
        <dbReference type="ARBA" id="ARBA00022750"/>
    </source>
</evidence>
<evidence type="ECO:0000256" key="5">
    <source>
        <dbReference type="ARBA" id="ARBA00022729"/>
    </source>
</evidence>
<keyword evidence="5 13" id="KW-0732">Signal</keyword>
<comment type="catalytic activity">
    <reaction evidence="1">
        <text>Hydrolysis of proteins with broad specificity similar to that of pepsin A, preferring hydrophobic residues at P1 and P1'. Clots milk and activates trypsinogen. Does not cleave 4-Gln-|-His-5, but does cleave 10-His-|-Leu-11 and 12-Val-|-Glu-13 in B chain of insulin.</text>
        <dbReference type="EC" id="3.4.23.21"/>
    </reaction>
</comment>
<keyword evidence="7 12" id="KW-0378">Hydrolase</keyword>
<evidence type="ECO:0000259" key="14">
    <source>
        <dbReference type="PROSITE" id="PS51767"/>
    </source>
</evidence>
<feature type="domain" description="Peptidase A1" evidence="14">
    <location>
        <begin position="73"/>
        <end position="452"/>
    </location>
</feature>
<dbReference type="InterPro" id="IPR001461">
    <property type="entry name" value="Aspartic_peptidase_A1"/>
</dbReference>
<dbReference type="FunFam" id="2.40.70.10:FF:000008">
    <property type="entry name" value="Cathepsin D"/>
    <property type="match status" value="1"/>
</dbReference>
<dbReference type="Pfam" id="PF00026">
    <property type="entry name" value="Asp"/>
    <property type="match status" value="1"/>
</dbReference>
<evidence type="ECO:0000256" key="3">
    <source>
        <dbReference type="ARBA" id="ARBA00013205"/>
    </source>
</evidence>
<dbReference type="GO" id="GO:0004190">
    <property type="term" value="F:aspartic-type endopeptidase activity"/>
    <property type="evidence" value="ECO:0007669"/>
    <property type="project" value="UniProtKB-KW"/>
</dbReference>
<dbReference type="EC" id="3.4.23.21" evidence="3"/>
<keyword evidence="9 11" id="KW-1015">Disulfide bond</keyword>
<feature type="signal peptide" evidence="13">
    <location>
        <begin position="1"/>
        <end position="17"/>
    </location>
</feature>
<evidence type="ECO:0000256" key="11">
    <source>
        <dbReference type="PIRSR" id="PIRSR601461-2"/>
    </source>
</evidence>
<feature type="active site" evidence="10">
    <location>
        <position position="323"/>
    </location>
</feature>
<feature type="chain" id="PRO_5011964567" description="rhizopuspepsin" evidence="13">
    <location>
        <begin position="18"/>
        <end position="508"/>
    </location>
</feature>
<dbReference type="InterPro" id="IPR033876">
    <property type="entry name" value="SAP-like"/>
</dbReference>
<reference evidence="15 16" key="1">
    <citation type="journal article" date="2016" name="Proc. Natl. Acad. Sci. U.S.A.">
        <title>Lipid metabolic changes in an early divergent fungus govern the establishment of a mutualistic symbiosis with endobacteria.</title>
        <authorList>
            <person name="Lastovetsky O.A."/>
            <person name="Gaspar M.L."/>
            <person name="Mondo S.J."/>
            <person name="LaButti K.M."/>
            <person name="Sandor L."/>
            <person name="Grigoriev I.V."/>
            <person name="Henry S.A."/>
            <person name="Pawlowska T.E."/>
        </authorList>
    </citation>
    <scope>NUCLEOTIDE SEQUENCE [LARGE SCALE GENOMIC DNA]</scope>
    <source>
        <strain evidence="15 16">ATCC 11559</strain>
    </source>
</reference>
<evidence type="ECO:0000256" key="4">
    <source>
        <dbReference type="ARBA" id="ARBA00022670"/>
    </source>
</evidence>
<evidence type="ECO:0000256" key="7">
    <source>
        <dbReference type="ARBA" id="ARBA00022801"/>
    </source>
</evidence>
<dbReference type="InterPro" id="IPR001969">
    <property type="entry name" value="Aspartic_peptidase_AS"/>
</dbReference>
<proteinExistence type="inferred from homology"/>
<dbReference type="VEuPathDB" id="FungiDB:BCV72DRAFT_251378"/>
<dbReference type="AlphaFoldDB" id="A0A1X0RZ64"/>
<dbReference type="OMA" id="SISEPNW"/>
<protein>
    <recommendedName>
        <fullName evidence="3">rhizopuspepsin</fullName>
        <ecNumber evidence="3">3.4.23.21</ecNumber>
    </recommendedName>
</protein>
<dbReference type="CDD" id="cd05474">
    <property type="entry name" value="SAP_like"/>
    <property type="match status" value="1"/>
</dbReference>
<accession>A0A1X0RZ64</accession>
<dbReference type="PANTHER" id="PTHR47966:SF65">
    <property type="entry name" value="ASPARTIC-TYPE ENDOPEPTIDASE"/>
    <property type="match status" value="1"/>
</dbReference>
<organism evidence="15 16">
    <name type="scientific">Rhizopus microsporus</name>
    <dbReference type="NCBI Taxonomy" id="58291"/>
    <lineage>
        <taxon>Eukaryota</taxon>
        <taxon>Fungi</taxon>
        <taxon>Fungi incertae sedis</taxon>
        <taxon>Mucoromycota</taxon>
        <taxon>Mucoromycotina</taxon>
        <taxon>Mucoromycetes</taxon>
        <taxon>Mucorales</taxon>
        <taxon>Mucorineae</taxon>
        <taxon>Rhizopodaceae</taxon>
        <taxon>Rhizopus</taxon>
    </lineage>
</organism>
<evidence type="ECO:0000256" key="10">
    <source>
        <dbReference type="PIRSR" id="PIRSR601461-1"/>
    </source>
</evidence>
<dbReference type="EMBL" id="KV921358">
    <property type="protein sequence ID" value="ORE17336.1"/>
    <property type="molecule type" value="Genomic_DNA"/>
</dbReference>
<dbReference type="GO" id="GO:0006508">
    <property type="term" value="P:proteolysis"/>
    <property type="evidence" value="ECO:0007669"/>
    <property type="project" value="UniProtKB-KW"/>
</dbReference>
<name>A0A1X0RZ64_RHIZD</name>
<dbReference type="InterPro" id="IPR033121">
    <property type="entry name" value="PEPTIDASE_A1"/>
</dbReference>
<evidence type="ECO:0000256" key="9">
    <source>
        <dbReference type="ARBA" id="ARBA00023157"/>
    </source>
</evidence>
<evidence type="ECO:0000313" key="15">
    <source>
        <dbReference type="EMBL" id="ORE17336.1"/>
    </source>
</evidence>
<evidence type="ECO:0000256" key="13">
    <source>
        <dbReference type="SAM" id="SignalP"/>
    </source>
</evidence>
<evidence type="ECO:0000256" key="12">
    <source>
        <dbReference type="RuleBase" id="RU000454"/>
    </source>
</evidence>
<keyword evidence="8" id="KW-0865">Zymogen</keyword>
<dbReference type="PANTHER" id="PTHR47966">
    <property type="entry name" value="BETA-SITE APP-CLEAVING ENZYME, ISOFORM A-RELATED"/>
    <property type="match status" value="1"/>
</dbReference>
<dbReference type="InterPro" id="IPR021109">
    <property type="entry name" value="Peptidase_aspartic_dom_sf"/>
</dbReference>
<evidence type="ECO:0000256" key="2">
    <source>
        <dbReference type="ARBA" id="ARBA00007447"/>
    </source>
</evidence>
<dbReference type="Gene3D" id="2.40.70.10">
    <property type="entry name" value="Acid Proteases"/>
    <property type="match status" value="2"/>
</dbReference>
<dbReference type="PROSITE" id="PS00141">
    <property type="entry name" value="ASP_PROTEASE"/>
    <property type="match status" value="2"/>
</dbReference>
<feature type="disulfide bond" evidence="11">
    <location>
        <begin position="104"/>
        <end position="109"/>
    </location>
</feature>
<sequence>MHIATAIFAFITTAVYAATNHEEGIIRAPIIRNHDPSYALEFAKKRYQLLSKRRFNKRDPFEANLYNDQGSQYLVEVGIGTPPQKFIVTLDTGSADLWVPSTECPSNACPFSRFSASNSSSFKSLNQNFGIQYGIGNVNGTYATDTVTVGGATVSNQQFGLATFTKDILQPNPSAGGEGSSAPGFNGSANSNQIEANGILGLGYPALTQANSQGGNAYNPFVFNLVSQNLIKEPIFSIYLNSISKSGWSGEIIFGGVDQSKFEGNLTYLPVAGLTSRRSSALGGNNSKFYYWMVYGQGLGVQNANHGSSPYWNLKEMGAFILDTGTTLTYLPTSVATEIVSAFAGSNGYALDRSSGVFAVDCNTANSPARFELQMSTSSSRSSSPIVLSVPASELVIPLDSNDVSTASVCMFGIAPLGGSGSIGANMYLVGDSVLRSAYMVFDMGQNRVGLAASKGIGGRISVGNSTASGSNSSSGTSSSAGSVFDHSMTTSITLAALVLTAVTMSSF</sequence>
<keyword evidence="6 12" id="KW-0064">Aspartyl protease</keyword>
<gene>
    <name evidence="15" type="ORF">BCV71DRAFT_3579</name>
</gene>
<evidence type="ECO:0000313" key="16">
    <source>
        <dbReference type="Proteomes" id="UP000242381"/>
    </source>
</evidence>
<comment type="similarity">
    <text evidence="2 12">Belongs to the peptidase A1 family.</text>
</comment>
<dbReference type="PRINTS" id="PR00792">
    <property type="entry name" value="PEPSIN"/>
</dbReference>
<feature type="active site" evidence="10">
    <location>
        <position position="91"/>
    </location>
</feature>
<keyword evidence="4 12" id="KW-0645">Protease</keyword>
<evidence type="ECO:0000256" key="1">
    <source>
        <dbReference type="ARBA" id="ARBA00001130"/>
    </source>
</evidence>
<evidence type="ECO:0000256" key="8">
    <source>
        <dbReference type="ARBA" id="ARBA00023145"/>
    </source>
</evidence>